<dbReference type="Proteomes" id="UP000054481">
    <property type="component" value="Unassembled WGS sequence"/>
</dbReference>
<evidence type="ECO:0000313" key="2">
    <source>
        <dbReference type="EMBL" id="KJZ73686.1"/>
    </source>
</evidence>
<feature type="signal peptide" evidence="1">
    <location>
        <begin position="1"/>
        <end position="16"/>
    </location>
</feature>
<name>A0A0F7ZIG8_9HYPO</name>
<evidence type="ECO:0000313" key="3">
    <source>
        <dbReference type="Proteomes" id="UP000054481"/>
    </source>
</evidence>
<reference evidence="2 3" key="1">
    <citation type="journal article" date="2014" name="Genome Biol. Evol.">
        <title>Comparative genomics and transcriptomics analyses reveal divergent lifestyle features of nematode endoparasitic fungus Hirsutella minnesotensis.</title>
        <authorList>
            <person name="Lai Y."/>
            <person name="Liu K."/>
            <person name="Zhang X."/>
            <person name="Zhang X."/>
            <person name="Li K."/>
            <person name="Wang N."/>
            <person name="Shu C."/>
            <person name="Wu Y."/>
            <person name="Wang C."/>
            <person name="Bushley K.E."/>
            <person name="Xiang M."/>
            <person name="Liu X."/>
        </authorList>
    </citation>
    <scope>NUCLEOTIDE SEQUENCE [LARGE SCALE GENOMIC DNA]</scope>
    <source>
        <strain evidence="2 3">3608</strain>
    </source>
</reference>
<dbReference type="OrthoDB" id="4924937at2759"/>
<keyword evidence="1" id="KW-0732">Signal</keyword>
<feature type="chain" id="PRO_5002525935" description="Extracellular membrane protein CFEM domain-containing protein" evidence="1">
    <location>
        <begin position="17"/>
        <end position="124"/>
    </location>
</feature>
<organism evidence="2 3">
    <name type="scientific">Hirsutella minnesotensis 3608</name>
    <dbReference type="NCBI Taxonomy" id="1043627"/>
    <lineage>
        <taxon>Eukaryota</taxon>
        <taxon>Fungi</taxon>
        <taxon>Dikarya</taxon>
        <taxon>Ascomycota</taxon>
        <taxon>Pezizomycotina</taxon>
        <taxon>Sordariomycetes</taxon>
        <taxon>Hypocreomycetidae</taxon>
        <taxon>Hypocreales</taxon>
        <taxon>Ophiocordycipitaceae</taxon>
        <taxon>Hirsutella</taxon>
    </lineage>
</organism>
<protein>
    <recommendedName>
        <fullName evidence="4">Extracellular membrane protein CFEM domain-containing protein</fullName>
    </recommendedName>
</protein>
<keyword evidence="3" id="KW-1185">Reference proteome</keyword>
<accession>A0A0F7ZIG8</accession>
<dbReference type="AlphaFoldDB" id="A0A0F7ZIG8"/>
<gene>
    <name evidence="2" type="ORF">HIM_07019</name>
</gene>
<sequence>MKYTVVTVALLGLAYGSPEYQAMSDFQQISTAEWANAATQLGGDFDALTEAIKPILKNAKCALPCLVGAINTAKCHGRGEPIVKAACDSSNRAQVTRQIDSCLESHCHLGGIARKSTKVRRIRA</sequence>
<proteinExistence type="predicted"/>
<evidence type="ECO:0000256" key="1">
    <source>
        <dbReference type="SAM" id="SignalP"/>
    </source>
</evidence>
<dbReference type="EMBL" id="KQ030533">
    <property type="protein sequence ID" value="KJZ73686.1"/>
    <property type="molecule type" value="Genomic_DNA"/>
</dbReference>
<evidence type="ECO:0008006" key="4">
    <source>
        <dbReference type="Google" id="ProtNLM"/>
    </source>
</evidence>